<dbReference type="AlphaFoldDB" id="A0A085B6A9"/>
<dbReference type="GO" id="GO:0003677">
    <property type="term" value="F:DNA binding"/>
    <property type="evidence" value="ECO:0007669"/>
    <property type="project" value="InterPro"/>
</dbReference>
<evidence type="ECO:0000256" key="2">
    <source>
        <dbReference type="SAM" id="Phobius"/>
    </source>
</evidence>
<protein>
    <recommendedName>
        <fullName evidence="5">Tetratricopeptide repeat protein</fullName>
    </recommendedName>
</protein>
<feature type="repeat" description="TPR" evidence="1">
    <location>
        <begin position="224"/>
        <end position="257"/>
    </location>
</feature>
<gene>
    <name evidence="3" type="ORF">IO89_19605</name>
</gene>
<evidence type="ECO:0008006" key="5">
    <source>
        <dbReference type="Google" id="ProtNLM"/>
    </source>
</evidence>
<evidence type="ECO:0000313" key="4">
    <source>
        <dbReference type="Proteomes" id="UP000028623"/>
    </source>
</evidence>
<keyword evidence="2" id="KW-0472">Membrane</keyword>
<dbReference type="InterPro" id="IPR011990">
    <property type="entry name" value="TPR-like_helical_dom_sf"/>
</dbReference>
<dbReference type="PROSITE" id="PS50005">
    <property type="entry name" value="TPR"/>
    <property type="match status" value="1"/>
</dbReference>
<evidence type="ECO:0000313" key="3">
    <source>
        <dbReference type="EMBL" id="KFC18004.1"/>
    </source>
</evidence>
<keyword evidence="4" id="KW-1185">Reference proteome</keyword>
<dbReference type="GO" id="GO:0006355">
    <property type="term" value="P:regulation of DNA-templated transcription"/>
    <property type="evidence" value="ECO:0007669"/>
    <property type="project" value="InterPro"/>
</dbReference>
<dbReference type="SUPFAM" id="SSF48452">
    <property type="entry name" value="TPR-like"/>
    <property type="match status" value="1"/>
</dbReference>
<proteinExistence type="predicted"/>
<keyword evidence="2" id="KW-1133">Transmembrane helix</keyword>
<evidence type="ECO:0000256" key="1">
    <source>
        <dbReference type="PROSITE-ProRule" id="PRU00339"/>
    </source>
</evidence>
<keyword evidence="1" id="KW-0802">TPR repeat</keyword>
<dbReference type="STRING" id="421072.SAMN04488097_0997"/>
<dbReference type="EMBL" id="JPLY01000009">
    <property type="protein sequence ID" value="KFC18004.1"/>
    <property type="molecule type" value="Genomic_DNA"/>
</dbReference>
<dbReference type="Gene3D" id="1.25.40.10">
    <property type="entry name" value="Tetratricopeptide repeat domain"/>
    <property type="match status" value="2"/>
</dbReference>
<organism evidence="3 4">
    <name type="scientific">Epilithonimonas lactis</name>
    <dbReference type="NCBI Taxonomy" id="421072"/>
    <lineage>
        <taxon>Bacteria</taxon>
        <taxon>Pseudomonadati</taxon>
        <taxon>Bacteroidota</taxon>
        <taxon>Flavobacteriia</taxon>
        <taxon>Flavobacteriales</taxon>
        <taxon>Weeksellaceae</taxon>
        <taxon>Chryseobacterium group</taxon>
        <taxon>Epilithonimonas</taxon>
    </lineage>
</organism>
<comment type="caution">
    <text evidence="3">The sequence shown here is derived from an EMBL/GenBank/DDBJ whole genome shotgun (WGS) entry which is preliminary data.</text>
</comment>
<sequence length="474" mass="55557">MRHYIVTFLLCLPLFFSSQSSKKESDSLNKVIFQLRKDGQLDDALALCKKIIKDRSSALNDKELLSLYIQTGNILCNLSRVKESFDYLELAMEGNQKLQDNEIEARIYGEYGRNYNILGFSQKAIEHFTKSIDLATKIEDQKTKKPLLQYLYSARAVIYEDTNQVDELYSDLHHAYENNPDTYGASRLAKYFTVHRQDLDSAKYYLQKGEQSFSTGKFPIFQKSILLRSYGRYYFAKKDHQKAISYYKESLAISEELKKPKDIKDTEKLLYEAYKAIDDDQKANESLEKYSKISDSLSFENKKIQETPIKHILREKEAEVKEKEKNYIYLVIIILLTVLVVGYYILKRISRSTQDEKQEIISENEAKTQELKLKVNQSFDEVVQLAKNNSPEFWGRFQEVYPDFRDKLLAVNPDLKPSELILSAYIYLGFMTKDIADYTFKAVKTIKNNKYNLRKRLEIPTESDFTIWIRNYLS</sequence>
<dbReference type="eggNOG" id="COG0457">
    <property type="taxonomic scope" value="Bacteria"/>
</dbReference>
<reference evidence="3 4" key="1">
    <citation type="submission" date="2014-07" db="EMBL/GenBank/DDBJ databases">
        <title>Epilithonimonas lactis LMG 22401 Genome.</title>
        <authorList>
            <person name="Pipes S.E."/>
            <person name="Stropko S.J."/>
        </authorList>
    </citation>
    <scope>NUCLEOTIDE SEQUENCE [LARGE SCALE GENOMIC DNA]</scope>
    <source>
        <strain evidence="3 4">LMG 24401</strain>
    </source>
</reference>
<feature type="transmembrane region" description="Helical" evidence="2">
    <location>
        <begin position="327"/>
        <end position="346"/>
    </location>
</feature>
<dbReference type="InterPro" id="IPR019734">
    <property type="entry name" value="TPR_rpt"/>
</dbReference>
<accession>A0A085B6A9</accession>
<dbReference type="SUPFAM" id="SSF46894">
    <property type="entry name" value="C-terminal effector domain of the bipartite response regulators"/>
    <property type="match status" value="1"/>
</dbReference>
<dbReference type="Proteomes" id="UP000028623">
    <property type="component" value="Unassembled WGS sequence"/>
</dbReference>
<name>A0A085B6A9_9FLAO</name>
<keyword evidence="2" id="KW-0812">Transmembrane</keyword>
<dbReference type="InterPro" id="IPR016032">
    <property type="entry name" value="Sig_transdc_resp-reg_C-effctor"/>
</dbReference>